<dbReference type="EMBL" id="UZAN01057672">
    <property type="protein sequence ID" value="VDP91752.1"/>
    <property type="molecule type" value="Genomic_DNA"/>
</dbReference>
<evidence type="ECO:0000313" key="2">
    <source>
        <dbReference type="Proteomes" id="UP000272942"/>
    </source>
</evidence>
<dbReference type="AlphaFoldDB" id="A0A3P8GRV0"/>
<reference evidence="1 2" key="1">
    <citation type="submission" date="2018-11" db="EMBL/GenBank/DDBJ databases">
        <authorList>
            <consortium name="Pathogen Informatics"/>
        </authorList>
    </citation>
    <scope>NUCLEOTIDE SEQUENCE [LARGE SCALE GENOMIC DNA]</scope>
    <source>
        <strain evidence="1 2">Egypt</strain>
    </source>
</reference>
<name>A0A3P8GRV0_9TREM</name>
<dbReference type="Gene3D" id="3.90.180.10">
    <property type="entry name" value="Medium-chain alcohol dehydrogenases, catalytic domain"/>
    <property type="match status" value="1"/>
</dbReference>
<protein>
    <submittedName>
        <fullName evidence="1">Uncharacterized protein</fullName>
    </submittedName>
</protein>
<dbReference type="OrthoDB" id="203908at2759"/>
<evidence type="ECO:0000313" key="1">
    <source>
        <dbReference type="EMBL" id="VDP91752.1"/>
    </source>
</evidence>
<organism evidence="1 2">
    <name type="scientific">Echinostoma caproni</name>
    <dbReference type="NCBI Taxonomy" id="27848"/>
    <lineage>
        <taxon>Eukaryota</taxon>
        <taxon>Metazoa</taxon>
        <taxon>Spiralia</taxon>
        <taxon>Lophotrochozoa</taxon>
        <taxon>Platyhelminthes</taxon>
        <taxon>Trematoda</taxon>
        <taxon>Digenea</taxon>
        <taxon>Plagiorchiida</taxon>
        <taxon>Echinostomata</taxon>
        <taxon>Echinostomatoidea</taxon>
        <taxon>Echinostomatidae</taxon>
        <taxon>Echinostoma</taxon>
    </lineage>
</organism>
<accession>A0A3P8GRV0</accession>
<proteinExistence type="predicted"/>
<dbReference type="Proteomes" id="UP000272942">
    <property type="component" value="Unassembled WGS sequence"/>
</dbReference>
<sequence>MHEDNRMLGGFSLKSFLFPRPSTATATAAVTRQHDLIRSVWTELIKLIDMKKIDPLVDTEWSFEEVRPLFPFSVRQQLALLKTCFDCG</sequence>
<gene>
    <name evidence="1" type="ORF">ECPE_LOCUS14480</name>
</gene>
<keyword evidence="2" id="KW-1185">Reference proteome</keyword>